<proteinExistence type="predicted"/>
<organism evidence="2 3">
    <name type="scientific">Campylobacter ureolyticus RIGS 9880</name>
    <dbReference type="NCBI Taxonomy" id="1032069"/>
    <lineage>
        <taxon>Bacteria</taxon>
        <taxon>Pseudomonadati</taxon>
        <taxon>Campylobacterota</taxon>
        <taxon>Epsilonproteobacteria</taxon>
        <taxon>Campylobacterales</taxon>
        <taxon>Campylobacteraceae</taxon>
        <taxon>Campylobacter</taxon>
    </lineage>
</organism>
<gene>
    <name evidence="2" type="ORF">CUREO_0901</name>
</gene>
<evidence type="ECO:0000313" key="2">
    <source>
        <dbReference type="EMBL" id="AKT90755.1"/>
    </source>
</evidence>
<dbReference type="AlphaFoldDB" id="A0AAU8U074"/>
<protein>
    <submittedName>
        <fullName evidence="2">Membrane protein</fullName>
    </submittedName>
</protein>
<keyword evidence="1" id="KW-0812">Transmembrane</keyword>
<dbReference type="KEGG" id="cure:CUREO_0901"/>
<dbReference type="Proteomes" id="UP000063971">
    <property type="component" value="Chromosome"/>
</dbReference>
<reference evidence="2 3" key="1">
    <citation type="journal article" date="2015" name="Genome Announc.">
        <title>Complete Genome Sequence of the Campylobacter ureolyticus Clinical Isolate RIGS 9880.</title>
        <authorList>
            <person name="Miller W.G."/>
            <person name="Yee E."/>
            <person name="On S.L."/>
            <person name="Andersen L.P."/>
            <person name="Bono J.L."/>
        </authorList>
    </citation>
    <scope>NUCLEOTIDE SEQUENCE [LARGE SCALE GENOMIC DNA]</scope>
    <source>
        <strain evidence="2 3">RIGS 9880</strain>
    </source>
</reference>
<feature type="transmembrane region" description="Helical" evidence="1">
    <location>
        <begin position="54"/>
        <end position="78"/>
    </location>
</feature>
<evidence type="ECO:0000313" key="3">
    <source>
        <dbReference type="Proteomes" id="UP000063971"/>
    </source>
</evidence>
<dbReference type="EMBL" id="CP012195">
    <property type="protein sequence ID" value="AKT90755.1"/>
    <property type="molecule type" value="Genomic_DNA"/>
</dbReference>
<sequence>MKEKNMGFFYKKCEVCGNKINKFKAINLYGFASEIECKNCKTEYVKKENFLSNFFYSAVLDIGVLMSLFFGFNFSIYIDDNFLHLNDGISFVFNILICIVSSMIYCVFWDILYTYISLFIGKFEIKKDIKEQKSKTIFNKIIKFFKK</sequence>
<evidence type="ECO:0000256" key="1">
    <source>
        <dbReference type="SAM" id="Phobius"/>
    </source>
</evidence>
<keyword evidence="1" id="KW-0472">Membrane</keyword>
<accession>A0AAU8U074</accession>
<name>A0AAU8U074_9BACT</name>
<keyword evidence="1" id="KW-1133">Transmembrane helix</keyword>
<feature type="transmembrane region" description="Helical" evidence="1">
    <location>
        <begin position="90"/>
        <end position="120"/>
    </location>
</feature>